<proteinExistence type="predicted"/>
<dbReference type="EMBL" id="JADOUF010000001">
    <property type="protein sequence ID" value="MBG6139308.1"/>
    <property type="molecule type" value="Genomic_DNA"/>
</dbReference>
<dbReference type="InterPro" id="IPR050228">
    <property type="entry name" value="Carboxylesterase_BioH"/>
</dbReference>
<dbReference type="PANTHER" id="PTHR43194:SF2">
    <property type="entry name" value="PEROXISOMAL MEMBRANE PROTEIN LPX1"/>
    <property type="match status" value="1"/>
</dbReference>
<dbReference type="PRINTS" id="PR00412">
    <property type="entry name" value="EPOXHYDRLASE"/>
</dbReference>
<dbReference type="GO" id="GO:0003824">
    <property type="term" value="F:catalytic activity"/>
    <property type="evidence" value="ECO:0007669"/>
    <property type="project" value="InterPro"/>
</dbReference>
<feature type="domain" description="AB hydrolase-1" evidence="1">
    <location>
        <begin position="20"/>
        <end position="253"/>
    </location>
</feature>
<dbReference type="InterPro" id="IPR029058">
    <property type="entry name" value="AB_hydrolase_fold"/>
</dbReference>
<protein>
    <submittedName>
        <fullName evidence="2">Pimeloyl-ACP methyl ester carboxylesterase</fullName>
    </submittedName>
</protein>
<accession>A0A8J7GET2</accession>
<dbReference type="InterPro" id="IPR000073">
    <property type="entry name" value="AB_hydrolase_1"/>
</dbReference>
<sequence length="263" mass="28013">MPLPLHITVWDQGASDATPVVFVHGTLNWGTLAFQDQRPLSRYRRLLVPDRRGFGASPDLEGGAHTSDHDVDAEDVVTLLGEGAHLVGHSYGGVVALLAAARRPDLVRSLALIEPAAHQVAADRPVVAAAIAAGRESMAGARRATAEEYLEVVFGDRPRPGPADWLLRAAHTALHERPCWLADIPTEPLAGAAFPKLVVTGAWDVDVPGYWPGMGVVMKLVGEVVADRIGGRLVRVAGAAHEVQREQPDTTNALLTDLWAISG</sequence>
<dbReference type="Pfam" id="PF12697">
    <property type="entry name" value="Abhydrolase_6"/>
    <property type="match status" value="1"/>
</dbReference>
<evidence type="ECO:0000313" key="3">
    <source>
        <dbReference type="Proteomes" id="UP000622552"/>
    </source>
</evidence>
<evidence type="ECO:0000259" key="1">
    <source>
        <dbReference type="Pfam" id="PF12697"/>
    </source>
</evidence>
<dbReference type="SUPFAM" id="SSF53474">
    <property type="entry name" value="alpha/beta-Hydrolases"/>
    <property type="match status" value="1"/>
</dbReference>
<dbReference type="Gene3D" id="3.40.50.1820">
    <property type="entry name" value="alpha/beta hydrolase"/>
    <property type="match status" value="1"/>
</dbReference>
<gene>
    <name evidence="2" type="ORF">IW245_005502</name>
</gene>
<name>A0A8J7GET2_9ACTN</name>
<keyword evidence="3" id="KW-1185">Reference proteome</keyword>
<evidence type="ECO:0000313" key="2">
    <source>
        <dbReference type="EMBL" id="MBG6139308.1"/>
    </source>
</evidence>
<comment type="caution">
    <text evidence="2">The sequence shown here is derived from an EMBL/GenBank/DDBJ whole genome shotgun (WGS) entry which is preliminary data.</text>
</comment>
<dbReference type="Proteomes" id="UP000622552">
    <property type="component" value="Unassembled WGS sequence"/>
</dbReference>
<dbReference type="InterPro" id="IPR000639">
    <property type="entry name" value="Epox_hydrolase-like"/>
</dbReference>
<organism evidence="2 3">
    <name type="scientific">Longispora fulva</name>
    <dbReference type="NCBI Taxonomy" id="619741"/>
    <lineage>
        <taxon>Bacteria</taxon>
        <taxon>Bacillati</taxon>
        <taxon>Actinomycetota</taxon>
        <taxon>Actinomycetes</taxon>
        <taxon>Micromonosporales</taxon>
        <taxon>Micromonosporaceae</taxon>
        <taxon>Longispora</taxon>
    </lineage>
</organism>
<dbReference type="PANTHER" id="PTHR43194">
    <property type="entry name" value="HYDROLASE ALPHA/BETA FOLD FAMILY"/>
    <property type="match status" value="1"/>
</dbReference>
<dbReference type="RefSeq" id="WP_197005977.1">
    <property type="nucleotide sequence ID" value="NZ_BONS01000012.1"/>
</dbReference>
<reference evidence="2" key="1">
    <citation type="submission" date="2020-11" db="EMBL/GenBank/DDBJ databases">
        <title>Sequencing the genomes of 1000 actinobacteria strains.</title>
        <authorList>
            <person name="Klenk H.-P."/>
        </authorList>
    </citation>
    <scope>NUCLEOTIDE SEQUENCE</scope>
    <source>
        <strain evidence="2">DSM 45356</strain>
    </source>
</reference>
<dbReference type="PRINTS" id="PR00111">
    <property type="entry name" value="ABHYDROLASE"/>
</dbReference>
<dbReference type="AlphaFoldDB" id="A0A8J7GET2"/>